<evidence type="ECO:0000313" key="12">
    <source>
        <dbReference type="Proteomes" id="UP001488805"/>
    </source>
</evidence>
<evidence type="ECO:0000259" key="10">
    <source>
        <dbReference type="PROSITE" id="PS50835"/>
    </source>
</evidence>
<keyword evidence="8" id="KW-1133">Transmembrane helix</keyword>
<comment type="caution">
    <text evidence="11">The sequence shown here is derived from an EMBL/GenBank/DDBJ whole genome shotgun (WGS) entry which is preliminary data.</text>
</comment>
<dbReference type="InterPro" id="IPR052051">
    <property type="entry name" value="TCR_complex_component"/>
</dbReference>
<dbReference type="PANTHER" id="PTHR19433:SF111">
    <property type="entry name" value="T CELL RECEPTOR ALPHA VARIABLE 4"/>
    <property type="match status" value="1"/>
</dbReference>
<evidence type="ECO:0000256" key="7">
    <source>
        <dbReference type="ARBA" id="ARBA00023180"/>
    </source>
</evidence>
<keyword evidence="8" id="KW-0812">Transmembrane</keyword>
<protein>
    <recommendedName>
        <fullName evidence="10">Ig-like domain-containing protein</fullName>
    </recommendedName>
</protein>
<evidence type="ECO:0000256" key="2">
    <source>
        <dbReference type="ARBA" id="ARBA00022475"/>
    </source>
</evidence>
<dbReference type="SMART" id="SM00409">
    <property type="entry name" value="IG"/>
    <property type="match status" value="1"/>
</dbReference>
<keyword evidence="4" id="KW-0391">Immunity</keyword>
<evidence type="ECO:0000256" key="6">
    <source>
        <dbReference type="ARBA" id="ARBA00023157"/>
    </source>
</evidence>
<proteinExistence type="predicted"/>
<dbReference type="InterPro" id="IPR007110">
    <property type="entry name" value="Ig-like_dom"/>
</dbReference>
<keyword evidence="12" id="KW-1185">Reference proteome</keyword>
<feature type="signal peptide" evidence="9">
    <location>
        <begin position="1"/>
        <end position="17"/>
    </location>
</feature>
<dbReference type="GO" id="GO:0002376">
    <property type="term" value="P:immune system process"/>
    <property type="evidence" value="ECO:0007669"/>
    <property type="project" value="UniProtKB-KW"/>
</dbReference>
<dbReference type="InterPro" id="IPR036179">
    <property type="entry name" value="Ig-like_dom_sf"/>
</dbReference>
<evidence type="ECO:0000313" key="11">
    <source>
        <dbReference type="EMBL" id="KAK9540134.1"/>
    </source>
</evidence>
<name>A0AAW1FZA8_ZOAVI</name>
<keyword evidence="7" id="KW-0325">Glycoprotein</keyword>
<keyword evidence="2" id="KW-1003">Cell membrane</keyword>
<keyword evidence="5 8" id="KW-0472">Membrane</keyword>
<dbReference type="Pfam" id="PF07686">
    <property type="entry name" value="V-set"/>
    <property type="match status" value="1"/>
</dbReference>
<dbReference type="InterPro" id="IPR003599">
    <property type="entry name" value="Ig_sub"/>
</dbReference>
<dbReference type="EMBL" id="JBCEZU010000013">
    <property type="protein sequence ID" value="KAK9540134.1"/>
    <property type="molecule type" value="Genomic_DNA"/>
</dbReference>
<evidence type="ECO:0000256" key="1">
    <source>
        <dbReference type="ARBA" id="ARBA00004236"/>
    </source>
</evidence>
<accession>A0AAW1FZA8</accession>
<evidence type="ECO:0000256" key="8">
    <source>
        <dbReference type="SAM" id="Phobius"/>
    </source>
</evidence>
<keyword evidence="6" id="KW-1015">Disulfide bond</keyword>
<dbReference type="GO" id="GO:0009617">
    <property type="term" value="P:response to bacterium"/>
    <property type="evidence" value="ECO:0007669"/>
    <property type="project" value="TreeGrafter"/>
</dbReference>
<dbReference type="InterPro" id="IPR013783">
    <property type="entry name" value="Ig-like_fold"/>
</dbReference>
<feature type="chain" id="PRO_5043687989" description="Ig-like domain-containing protein" evidence="9">
    <location>
        <begin position="18"/>
        <end position="218"/>
    </location>
</feature>
<evidence type="ECO:0000256" key="5">
    <source>
        <dbReference type="ARBA" id="ARBA00023136"/>
    </source>
</evidence>
<dbReference type="Gene3D" id="2.60.40.10">
    <property type="entry name" value="Immunoglobulins"/>
    <property type="match status" value="1"/>
</dbReference>
<comment type="subcellular location">
    <subcellularLocation>
        <location evidence="1">Cell membrane</location>
    </subcellularLocation>
</comment>
<dbReference type="GO" id="GO:0005886">
    <property type="term" value="C:plasma membrane"/>
    <property type="evidence" value="ECO:0007669"/>
    <property type="project" value="UniProtKB-SubCell"/>
</dbReference>
<evidence type="ECO:0000256" key="3">
    <source>
        <dbReference type="ARBA" id="ARBA00022729"/>
    </source>
</evidence>
<dbReference type="PANTHER" id="PTHR19433">
    <property type="entry name" value="T-CELL RECEPTOR ALPHA CHAIN V REGION-RELATED"/>
    <property type="match status" value="1"/>
</dbReference>
<dbReference type="SUPFAM" id="SSF48726">
    <property type="entry name" value="Immunoglobulin"/>
    <property type="match status" value="1"/>
</dbReference>
<dbReference type="AlphaFoldDB" id="A0AAW1FZA8"/>
<sequence length="218" mass="24687">MDGLHIVLVALLGVASCSHDWISGSVLEATVRPGDNITLYCDCKLSSGVHIVWYRNCSHENQPSLVLSTKDYQKIPPRFHFVRNFSSESYDLLIMNITDSDEGLYYCGTEQQTVEDAKYFNSKTVYRYGNISTRILFNSSSDPSGWNENPVLVESLMVFSPAVTILSSVISFILVYHFCLKTDKQSQTDTKGQRRRDQDEDACFSRAVFRAQDGQTHQ</sequence>
<organism evidence="11 12">
    <name type="scientific">Zoarces viviparus</name>
    <name type="common">Viviparous eelpout</name>
    <name type="synonym">Blennius viviparus</name>
    <dbReference type="NCBI Taxonomy" id="48416"/>
    <lineage>
        <taxon>Eukaryota</taxon>
        <taxon>Metazoa</taxon>
        <taxon>Chordata</taxon>
        <taxon>Craniata</taxon>
        <taxon>Vertebrata</taxon>
        <taxon>Euteleostomi</taxon>
        <taxon>Actinopterygii</taxon>
        <taxon>Neopterygii</taxon>
        <taxon>Teleostei</taxon>
        <taxon>Neoteleostei</taxon>
        <taxon>Acanthomorphata</taxon>
        <taxon>Eupercaria</taxon>
        <taxon>Perciformes</taxon>
        <taxon>Cottioidei</taxon>
        <taxon>Zoarcales</taxon>
        <taxon>Zoarcidae</taxon>
        <taxon>Zoarcinae</taxon>
        <taxon>Zoarces</taxon>
    </lineage>
</organism>
<evidence type="ECO:0000256" key="4">
    <source>
        <dbReference type="ARBA" id="ARBA00022859"/>
    </source>
</evidence>
<reference evidence="11 12" key="1">
    <citation type="journal article" date="2024" name="Genome Biol. Evol.">
        <title>Chromosome-level genome assembly of the viviparous eelpout Zoarces viviparus.</title>
        <authorList>
            <person name="Fuhrmann N."/>
            <person name="Brasseur M.V."/>
            <person name="Bakowski C.E."/>
            <person name="Podsiadlowski L."/>
            <person name="Prost S."/>
            <person name="Krehenwinkel H."/>
            <person name="Mayer C."/>
        </authorList>
    </citation>
    <scope>NUCLEOTIDE SEQUENCE [LARGE SCALE GENOMIC DNA]</scope>
    <source>
        <strain evidence="11">NO-MEL_2022_Ind0_liver</strain>
    </source>
</reference>
<dbReference type="InterPro" id="IPR013106">
    <property type="entry name" value="Ig_V-set"/>
</dbReference>
<dbReference type="PROSITE" id="PS50835">
    <property type="entry name" value="IG_LIKE"/>
    <property type="match status" value="1"/>
</dbReference>
<keyword evidence="3 9" id="KW-0732">Signal</keyword>
<evidence type="ECO:0000256" key="9">
    <source>
        <dbReference type="SAM" id="SignalP"/>
    </source>
</evidence>
<feature type="domain" description="Ig-like" evidence="10">
    <location>
        <begin position="28"/>
        <end position="126"/>
    </location>
</feature>
<dbReference type="Proteomes" id="UP001488805">
    <property type="component" value="Unassembled WGS sequence"/>
</dbReference>
<feature type="transmembrane region" description="Helical" evidence="8">
    <location>
        <begin position="156"/>
        <end position="179"/>
    </location>
</feature>
<gene>
    <name evidence="11" type="ORF">VZT92_002603</name>
</gene>